<dbReference type="EC" id="4.1.1.112" evidence="6"/>
<evidence type="ECO:0000256" key="6">
    <source>
        <dbReference type="ARBA" id="ARBA00012947"/>
    </source>
</evidence>
<comment type="similarity">
    <text evidence="3">Belongs to the class II aldolase/RraA-like family.</text>
</comment>
<dbReference type="PANTHER" id="PTHR33254:SF4">
    <property type="entry name" value="4-HYDROXY-4-METHYL-2-OXOGLUTARATE ALDOLASE 3-RELATED"/>
    <property type="match status" value="1"/>
</dbReference>
<proteinExistence type="inferred from homology"/>
<dbReference type="EMBL" id="JBICRM010000047">
    <property type="protein sequence ID" value="MFG1710365.1"/>
    <property type="molecule type" value="Genomic_DNA"/>
</dbReference>
<dbReference type="PANTHER" id="PTHR33254">
    <property type="entry name" value="4-HYDROXY-4-METHYL-2-OXOGLUTARATE ALDOLASE 3-RELATED"/>
    <property type="match status" value="1"/>
</dbReference>
<dbReference type="RefSeq" id="WP_393176065.1">
    <property type="nucleotide sequence ID" value="NZ_JBICRM010000047.1"/>
</dbReference>
<gene>
    <name evidence="13" type="ORF">ACFLIM_45075</name>
</gene>
<evidence type="ECO:0000256" key="3">
    <source>
        <dbReference type="ARBA" id="ARBA00008621"/>
    </source>
</evidence>
<comment type="catalytic activity">
    <reaction evidence="12">
        <text>oxaloacetate + H(+) = pyruvate + CO2</text>
        <dbReference type="Rhea" id="RHEA:15641"/>
        <dbReference type="ChEBI" id="CHEBI:15361"/>
        <dbReference type="ChEBI" id="CHEBI:15378"/>
        <dbReference type="ChEBI" id="CHEBI:16452"/>
        <dbReference type="ChEBI" id="CHEBI:16526"/>
        <dbReference type="EC" id="4.1.1.112"/>
    </reaction>
</comment>
<dbReference type="SUPFAM" id="SSF89562">
    <property type="entry name" value="RraA-like"/>
    <property type="match status" value="1"/>
</dbReference>
<comment type="subunit">
    <text evidence="4">Homotrimer.</text>
</comment>
<dbReference type="CDD" id="cd16841">
    <property type="entry name" value="RraA_family"/>
    <property type="match status" value="1"/>
</dbReference>
<accession>A0ABW7ASM8</accession>
<evidence type="ECO:0000256" key="11">
    <source>
        <dbReference type="ARBA" id="ARBA00032305"/>
    </source>
</evidence>
<evidence type="ECO:0000313" key="13">
    <source>
        <dbReference type="EMBL" id="MFG1710365.1"/>
    </source>
</evidence>
<dbReference type="Proteomes" id="UP001603978">
    <property type="component" value="Unassembled WGS sequence"/>
</dbReference>
<evidence type="ECO:0000256" key="2">
    <source>
        <dbReference type="ARBA" id="ARBA00001968"/>
    </source>
</evidence>
<protein>
    <recommendedName>
        <fullName evidence="7">Putative 4-hydroxy-4-methyl-2-oxoglutarate aldolase</fullName>
        <ecNumber evidence="6">4.1.1.112</ecNumber>
        <ecNumber evidence="5">4.1.3.17</ecNumber>
    </recommendedName>
    <alternativeName>
        <fullName evidence="11">Oxaloacetate decarboxylase</fullName>
    </alternativeName>
    <alternativeName>
        <fullName evidence="9">Regulator of ribonuclease activity homolog</fullName>
    </alternativeName>
    <alternativeName>
        <fullName evidence="10">RraA-like protein</fullName>
    </alternativeName>
</protein>
<reference evidence="13 14" key="1">
    <citation type="submission" date="2024-10" db="EMBL/GenBank/DDBJ databases">
        <authorList>
            <person name="Topkara A.R."/>
            <person name="Saygin H."/>
        </authorList>
    </citation>
    <scope>NUCLEOTIDE SEQUENCE [LARGE SCALE GENOMIC DNA]</scope>
    <source>
        <strain evidence="13 14">M3C6</strain>
    </source>
</reference>
<evidence type="ECO:0000256" key="5">
    <source>
        <dbReference type="ARBA" id="ARBA00012213"/>
    </source>
</evidence>
<dbReference type="Gene3D" id="3.50.30.40">
    <property type="entry name" value="Ribonuclease E inhibitor RraA/RraA-like"/>
    <property type="match status" value="1"/>
</dbReference>
<organism evidence="13 14">
    <name type="scientific">Nonomuraea marmarensis</name>
    <dbReference type="NCBI Taxonomy" id="3351344"/>
    <lineage>
        <taxon>Bacteria</taxon>
        <taxon>Bacillati</taxon>
        <taxon>Actinomycetota</taxon>
        <taxon>Actinomycetes</taxon>
        <taxon>Streptosporangiales</taxon>
        <taxon>Streptosporangiaceae</taxon>
        <taxon>Nonomuraea</taxon>
    </lineage>
</organism>
<dbReference type="InterPro" id="IPR005493">
    <property type="entry name" value="RraA/RraA-like"/>
</dbReference>
<evidence type="ECO:0000313" key="14">
    <source>
        <dbReference type="Proteomes" id="UP001603978"/>
    </source>
</evidence>
<name>A0ABW7ASM8_9ACTN</name>
<dbReference type="EC" id="4.1.3.17" evidence="5"/>
<dbReference type="InterPro" id="IPR036704">
    <property type="entry name" value="RraA/RraA-like_sf"/>
</dbReference>
<comment type="catalytic activity">
    <reaction evidence="1">
        <text>4-hydroxy-4-methyl-2-oxoglutarate = 2 pyruvate</text>
        <dbReference type="Rhea" id="RHEA:22748"/>
        <dbReference type="ChEBI" id="CHEBI:15361"/>
        <dbReference type="ChEBI" id="CHEBI:58276"/>
        <dbReference type="EC" id="4.1.3.17"/>
    </reaction>
</comment>
<evidence type="ECO:0000256" key="1">
    <source>
        <dbReference type="ARBA" id="ARBA00001342"/>
    </source>
</evidence>
<evidence type="ECO:0000256" key="8">
    <source>
        <dbReference type="ARBA" id="ARBA00025046"/>
    </source>
</evidence>
<evidence type="ECO:0000256" key="7">
    <source>
        <dbReference type="ARBA" id="ARBA00016549"/>
    </source>
</evidence>
<dbReference type="Pfam" id="PF03737">
    <property type="entry name" value="RraA-like"/>
    <property type="match status" value="1"/>
</dbReference>
<evidence type="ECO:0000256" key="10">
    <source>
        <dbReference type="ARBA" id="ARBA00030169"/>
    </source>
</evidence>
<comment type="function">
    <text evidence="8">Catalyzes the aldol cleavage of 4-hydroxy-4-methyl-2-oxoglutarate (HMG) into 2 molecules of pyruvate. Also contains a secondary oxaloacetate (OAA) decarboxylase activity due to the common pyruvate enolate transition state formed following C-C bond cleavage in the retro-aldol and decarboxylation reactions.</text>
</comment>
<evidence type="ECO:0000256" key="4">
    <source>
        <dbReference type="ARBA" id="ARBA00011233"/>
    </source>
</evidence>
<evidence type="ECO:0000256" key="9">
    <source>
        <dbReference type="ARBA" id="ARBA00029596"/>
    </source>
</evidence>
<keyword evidence="14" id="KW-1185">Reference proteome</keyword>
<comment type="cofactor">
    <cofactor evidence="2">
        <name>a divalent metal cation</name>
        <dbReference type="ChEBI" id="CHEBI:60240"/>
    </cofactor>
</comment>
<evidence type="ECO:0000256" key="12">
    <source>
        <dbReference type="ARBA" id="ARBA00047973"/>
    </source>
</evidence>
<sequence>MTIHLEPTVAEQIRQRYLQVDTSNVADVLDELDLPDQGLAPAFAPYPSGAGKLAGWAHPILGEMREYPLGDRDPDKMKACAELTPGSVSVWAGPGEGVCFFGELIAIGMKERGSVGALVDGGVRDVAWIGQLGYPVYARYRTPVQSIGRWKVVDSGVPVTMPGATTATVEVRPGDFILADEDGAIAIPAAAVEHVLKRAEELGGVEVEIRRELGAGLTLANALAKFGHV</sequence>
<comment type="caution">
    <text evidence="13">The sequence shown here is derived from an EMBL/GenBank/DDBJ whole genome shotgun (WGS) entry which is preliminary data.</text>
</comment>